<dbReference type="OMA" id="IHPLSVC"/>
<dbReference type="GO" id="GO:0006508">
    <property type="term" value="P:proteolysis"/>
    <property type="evidence" value="ECO:0007669"/>
    <property type="project" value="UniProtKB-KW"/>
</dbReference>
<feature type="binding site" evidence="1">
    <location>
        <position position="198"/>
    </location>
    <ligand>
        <name>Zn(2+)</name>
        <dbReference type="ChEBI" id="CHEBI:29105"/>
        <note>catalytic</note>
    </ligand>
</feature>
<dbReference type="SMART" id="SM00235">
    <property type="entry name" value="ZnMc"/>
    <property type="match status" value="1"/>
</dbReference>
<keyword evidence="1 2" id="KW-0479">Metal-binding</keyword>
<feature type="active site" evidence="1">
    <location>
        <position position="195"/>
    </location>
</feature>
<dbReference type="Gene3D" id="3.40.390.10">
    <property type="entry name" value="Collagenase (Catalytic Domain)"/>
    <property type="match status" value="1"/>
</dbReference>
<feature type="binding site" evidence="1">
    <location>
        <position position="194"/>
    </location>
    <ligand>
        <name>Zn(2+)</name>
        <dbReference type="ChEBI" id="CHEBI:29105"/>
        <note>catalytic</note>
    </ligand>
</feature>
<dbReference type="PANTHER" id="PTHR10127:SF899">
    <property type="entry name" value="ASTACIN-LIKE METALLOENDOPEPTIDASE-RELATED"/>
    <property type="match status" value="1"/>
</dbReference>
<dbReference type="GeneTree" id="ENSGT00940000161051"/>
<sequence>SGNNTNTTISDHPFCESRELLTVSAYTSVHDTKICQCDFKRNEQQVIVFAVFVLQGAAVIKDPSDEFLGASAIIEKVNNDISKGLVHGDIAPTLTKNADPCTATGCKWPKSGSHVIVPVSISSVYSTQERNIIINALLTFHESTCIRFVWRTDQVNFLYFFSGEGCYSYVGRQSRGQGISLQRNGCLFQSTVQHEVLHALGFHHEQVRSDRDQYVKILTENIIPGQESNFEKVLTNNLQTPYDFNSVMHYGRYSFSRNGQPTIVARSNPNLDFGNAFQMSANDIARINRLYGC</sequence>
<keyword evidence="1 2" id="KW-0378">Hydrolase</keyword>
<protein>
    <recommendedName>
        <fullName evidence="2">Metalloendopeptidase</fullName>
        <ecNumber evidence="2">3.4.24.-</ecNumber>
    </recommendedName>
</protein>
<keyword evidence="1 2" id="KW-0645">Protease</keyword>
<feature type="binding site" evidence="1">
    <location>
        <position position="204"/>
    </location>
    <ligand>
        <name>Zn(2+)</name>
        <dbReference type="ChEBI" id="CHEBI:29105"/>
        <note>catalytic</note>
    </ligand>
</feature>
<dbReference type="InterPro" id="IPR001506">
    <property type="entry name" value="Peptidase_M12A"/>
</dbReference>
<dbReference type="InParanoid" id="A0A669B1P7"/>
<organism evidence="4 5">
    <name type="scientific">Oreochromis niloticus</name>
    <name type="common">Nile tilapia</name>
    <name type="synonym">Tilapia nilotica</name>
    <dbReference type="NCBI Taxonomy" id="8128"/>
    <lineage>
        <taxon>Eukaryota</taxon>
        <taxon>Metazoa</taxon>
        <taxon>Chordata</taxon>
        <taxon>Craniata</taxon>
        <taxon>Vertebrata</taxon>
        <taxon>Euteleostomi</taxon>
        <taxon>Actinopterygii</taxon>
        <taxon>Neopterygii</taxon>
        <taxon>Teleostei</taxon>
        <taxon>Neoteleostei</taxon>
        <taxon>Acanthomorphata</taxon>
        <taxon>Ovalentaria</taxon>
        <taxon>Cichlomorphae</taxon>
        <taxon>Cichliformes</taxon>
        <taxon>Cichlidae</taxon>
        <taxon>African cichlids</taxon>
        <taxon>Pseudocrenilabrinae</taxon>
        <taxon>Oreochromini</taxon>
        <taxon>Oreochromis</taxon>
    </lineage>
</organism>
<dbReference type="PRINTS" id="PR00480">
    <property type="entry name" value="ASTACIN"/>
</dbReference>
<proteinExistence type="predicted"/>
<dbReference type="Pfam" id="PF01400">
    <property type="entry name" value="Astacin"/>
    <property type="match status" value="1"/>
</dbReference>
<feature type="domain" description="Peptidase M12A" evidence="3">
    <location>
        <begin position="97"/>
        <end position="293"/>
    </location>
</feature>
<dbReference type="Proteomes" id="UP000005207">
    <property type="component" value="Linkage group LG1"/>
</dbReference>
<name>A0A669B1P7_ORENI</name>
<dbReference type="SUPFAM" id="SSF55486">
    <property type="entry name" value="Metalloproteases ('zincins'), catalytic domain"/>
    <property type="match status" value="1"/>
</dbReference>
<accession>A0A669B1P7</accession>
<dbReference type="GO" id="GO:0008270">
    <property type="term" value="F:zinc ion binding"/>
    <property type="evidence" value="ECO:0007669"/>
    <property type="project" value="UniProtKB-UniRule"/>
</dbReference>
<evidence type="ECO:0000313" key="5">
    <source>
        <dbReference type="Proteomes" id="UP000005207"/>
    </source>
</evidence>
<dbReference type="PANTHER" id="PTHR10127">
    <property type="entry name" value="DISCOIDIN, CUB, EGF, LAMININ , AND ZINC METALLOPROTEASE DOMAIN CONTAINING"/>
    <property type="match status" value="1"/>
</dbReference>
<gene>
    <name evidence="4" type="primary">LOC100706166</name>
</gene>
<dbReference type="GO" id="GO:0004222">
    <property type="term" value="F:metalloendopeptidase activity"/>
    <property type="evidence" value="ECO:0007669"/>
    <property type="project" value="UniProtKB-UniRule"/>
</dbReference>
<dbReference type="InterPro" id="IPR006026">
    <property type="entry name" value="Peptidase_Metallo"/>
</dbReference>
<comment type="caution">
    <text evidence="1">Lacks conserved residue(s) required for the propagation of feature annotation.</text>
</comment>
<dbReference type="PROSITE" id="PS51864">
    <property type="entry name" value="ASTACIN"/>
    <property type="match status" value="1"/>
</dbReference>
<evidence type="ECO:0000313" key="4">
    <source>
        <dbReference type="Ensembl" id="ENSONIP00000029631.1"/>
    </source>
</evidence>
<dbReference type="InterPro" id="IPR024079">
    <property type="entry name" value="MetalloPept_cat_dom_sf"/>
</dbReference>
<comment type="cofactor">
    <cofactor evidence="1 2">
        <name>Zn(2+)</name>
        <dbReference type="ChEBI" id="CHEBI:29105"/>
    </cofactor>
    <text evidence="1 2">Binds 1 zinc ion per subunit.</text>
</comment>
<reference evidence="5" key="1">
    <citation type="submission" date="2012-01" db="EMBL/GenBank/DDBJ databases">
        <title>The Genome Sequence of Oreochromis niloticus (Nile Tilapia).</title>
        <authorList>
            <consortium name="Broad Institute Genome Assembly Team"/>
            <consortium name="Broad Institute Sequencing Platform"/>
            <person name="Di Palma F."/>
            <person name="Johnson J."/>
            <person name="Lander E.S."/>
            <person name="Lindblad-Toh K."/>
        </authorList>
    </citation>
    <scope>NUCLEOTIDE SEQUENCE [LARGE SCALE GENOMIC DNA]</scope>
</reference>
<evidence type="ECO:0000256" key="2">
    <source>
        <dbReference type="RuleBase" id="RU361183"/>
    </source>
</evidence>
<dbReference type="EC" id="3.4.24.-" evidence="2"/>
<keyword evidence="1 2" id="KW-0482">Metalloprotease</keyword>
<reference evidence="4" key="2">
    <citation type="submission" date="2025-08" db="UniProtKB">
        <authorList>
            <consortium name="Ensembl"/>
        </authorList>
    </citation>
    <scope>IDENTIFICATION</scope>
</reference>
<dbReference type="Ensembl" id="ENSONIT00000062326.1">
    <property type="protein sequence ID" value="ENSONIP00000029631.1"/>
    <property type="gene ID" value="ENSONIG00000006954.2"/>
</dbReference>
<evidence type="ECO:0000256" key="1">
    <source>
        <dbReference type="PROSITE-ProRule" id="PRU01211"/>
    </source>
</evidence>
<keyword evidence="5" id="KW-1185">Reference proteome</keyword>
<dbReference type="AlphaFoldDB" id="A0A669B1P7"/>
<keyword evidence="1 2" id="KW-0862">Zinc</keyword>
<reference evidence="4" key="3">
    <citation type="submission" date="2025-09" db="UniProtKB">
        <authorList>
            <consortium name="Ensembl"/>
        </authorList>
    </citation>
    <scope>IDENTIFICATION</scope>
</reference>
<evidence type="ECO:0000259" key="3">
    <source>
        <dbReference type="PROSITE" id="PS51864"/>
    </source>
</evidence>